<accession>A0A9X1L539</accession>
<proteinExistence type="predicted"/>
<reference evidence="2" key="1">
    <citation type="submission" date="2021-10" db="EMBL/GenBank/DDBJ databases">
        <title>Tamlana sargassums sp. nov., and Tamlana laminarinivorans sp. nov., two new bacteria isolated from the brown alga.</title>
        <authorList>
            <person name="Li J."/>
        </authorList>
    </citation>
    <scope>NUCLEOTIDE SEQUENCE</scope>
    <source>
        <strain evidence="2">PT2-4</strain>
    </source>
</reference>
<comment type="caution">
    <text evidence="2">The sequence shown here is derived from an EMBL/GenBank/DDBJ whole genome shotgun (WGS) entry which is preliminary data.</text>
</comment>
<evidence type="ECO:0000259" key="1">
    <source>
        <dbReference type="Pfam" id="PF01642"/>
    </source>
</evidence>
<feature type="domain" description="Methylmalonyl-CoA mutase alpha/beta chain catalytic" evidence="1">
    <location>
        <begin position="171"/>
        <end position="416"/>
    </location>
</feature>
<evidence type="ECO:0000313" key="3">
    <source>
        <dbReference type="Proteomes" id="UP001139199"/>
    </source>
</evidence>
<dbReference type="EMBL" id="JAJAPW010000007">
    <property type="protein sequence ID" value="MCB4800007.1"/>
    <property type="molecule type" value="Genomic_DNA"/>
</dbReference>
<dbReference type="InterPro" id="IPR016176">
    <property type="entry name" value="Cbl-dep_enz_cat"/>
</dbReference>
<dbReference type="Gene3D" id="3.20.20.240">
    <property type="entry name" value="Methylmalonyl-CoA mutase"/>
    <property type="match status" value="1"/>
</dbReference>
<sequence length="452" mass="51733">MSQKLFNDFNAVSAKQWKQKIQFDLQGEDYNNALVWKTNEDILVKPFYHADDFKTPPPLHNTKASEWKIGQNIFVADTKKSNLNAIKAIENGAESIAFIIASDEVLITELLQNIDLNLVEIHLNLKFSPEAYLKSIPLNTNVFVHTDIINNLAETGNWYKNLNHDFSSFLNSYTYINSITVNSTLYQNSGANMVQQLAYALAHANEYINQLEIAGKNLTHIIPNFKVAIGSNYFFEIAKLKALRLLWDSLAKAYNITSKCNIIAIPTKRNKTLLDKENNITRTTTECMSAILGGANTIFNLPFDAIYKKTNAFSTRIARNQLLILKHESYFNKVNNPTDGAYYIETITQQLAEKALDLFKNIEKNGGFLKQLKTGTVQRKIKESALKEEQQFKNNELIIVGTNKYEANEHNIKNNIEIYPFVKTKPRKTLIEPIIEKRITENFEKSRLNYEN</sequence>
<dbReference type="GO" id="GO:0016866">
    <property type="term" value="F:intramolecular transferase activity"/>
    <property type="evidence" value="ECO:0007669"/>
    <property type="project" value="InterPro"/>
</dbReference>
<protein>
    <submittedName>
        <fullName evidence="2">Methylmalonyl-CoA mutase subunit beta</fullName>
    </submittedName>
</protein>
<dbReference type="PANTHER" id="PTHR48101">
    <property type="entry name" value="METHYLMALONYL-COA MUTASE, MITOCHONDRIAL-RELATED"/>
    <property type="match status" value="1"/>
</dbReference>
<dbReference type="Pfam" id="PF01642">
    <property type="entry name" value="MM_CoA_mutase"/>
    <property type="match status" value="1"/>
</dbReference>
<dbReference type="CDD" id="cd03677">
    <property type="entry name" value="MM_CoA_mutase_beta"/>
    <property type="match status" value="1"/>
</dbReference>
<name>A0A9X1L539_9FLAO</name>
<dbReference type="InterPro" id="IPR006099">
    <property type="entry name" value="MeMalonylCoA_mutase_a/b_cat"/>
</dbReference>
<dbReference type="RefSeq" id="WP_226544491.1">
    <property type="nucleotide sequence ID" value="NZ_JAJAPW010000007.1"/>
</dbReference>
<keyword evidence="3" id="KW-1185">Reference proteome</keyword>
<evidence type="ECO:0000313" key="2">
    <source>
        <dbReference type="EMBL" id="MCB4800007.1"/>
    </source>
</evidence>
<dbReference type="AlphaFoldDB" id="A0A9X1L539"/>
<dbReference type="GO" id="GO:0031419">
    <property type="term" value="F:cobalamin binding"/>
    <property type="evidence" value="ECO:0007669"/>
    <property type="project" value="InterPro"/>
</dbReference>
<dbReference type="Proteomes" id="UP001139199">
    <property type="component" value="Unassembled WGS sequence"/>
</dbReference>
<dbReference type="PANTHER" id="PTHR48101:SF1">
    <property type="entry name" value="METHYLMALONYL-COA MUTASE, LARGE SUBUNIT"/>
    <property type="match status" value="1"/>
</dbReference>
<gene>
    <name evidence="2" type="ORF">LG649_14225</name>
</gene>
<organism evidence="2 3">
    <name type="scientific">Neotamlana laminarinivorans</name>
    <dbReference type="NCBI Taxonomy" id="2883124"/>
    <lineage>
        <taxon>Bacteria</taxon>
        <taxon>Pseudomonadati</taxon>
        <taxon>Bacteroidota</taxon>
        <taxon>Flavobacteriia</taxon>
        <taxon>Flavobacteriales</taxon>
        <taxon>Flavobacteriaceae</taxon>
        <taxon>Neotamlana</taxon>
    </lineage>
</organism>
<dbReference type="SUPFAM" id="SSF51703">
    <property type="entry name" value="Cobalamin (vitamin B12)-dependent enzymes"/>
    <property type="match status" value="1"/>
</dbReference>